<dbReference type="RefSeq" id="WP_184512507.1">
    <property type="nucleotide sequence ID" value="NZ_CP050292.1"/>
</dbReference>
<sequence>MTIWRGVQPLILASQSLARRELLANAGITFDAMPADIDERGIQQKSGLKAPGEIAALLAERKAAFISLRHPGRYVLGADQILALGDRMFSKPAGREQAAEQLAILAGRTHELHSALAVVCDGATLFSNVSVAHMTMRKLDDAAINAYLDAAADKVTTSVGAYQLEGLGVHLFELIEGDHFTILGLPLLPLLSFLRGEEMIAI</sequence>
<accession>A0A7G6U4K3</accession>
<evidence type="ECO:0000313" key="7">
    <source>
        <dbReference type="Proteomes" id="UP000515291"/>
    </source>
</evidence>
<keyword evidence="3 5" id="KW-0378">Hydrolase</keyword>
<dbReference type="Proteomes" id="UP000515291">
    <property type="component" value="Chromosome"/>
</dbReference>
<reference evidence="7" key="1">
    <citation type="journal article" date="2020" name="Mol. Plant Microbe">
        <title>Rhizobial microsymbionts of the narrowly endemic Oxytropis species growing in Kamchatka are characterized by significant genetic diversity and possess a set of genes that are associated with T3SS and T6SS secretion systems and can affect the development of symbiosis.</title>
        <authorList>
            <person name="Safronova V."/>
            <person name="Guro P."/>
            <person name="Sazanova A."/>
            <person name="Kuznetsova I."/>
            <person name="Belimov A."/>
            <person name="Yakubov V."/>
            <person name="Chirak E."/>
            <person name="Afonin A."/>
            <person name="Gogolev Y."/>
            <person name="Andronov E."/>
            <person name="Tikhonovich I."/>
        </authorList>
    </citation>
    <scope>NUCLEOTIDE SEQUENCE [LARGE SCALE GENOMIC DNA]</scope>
    <source>
        <strain evidence="7">581</strain>
    </source>
</reference>
<comment type="cofactor">
    <cofactor evidence="1 5">
        <name>a divalent metal cation</name>
        <dbReference type="ChEBI" id="CHEBI:60240"/>
    </cofactor>
</comment>
<dbReference type="SUPFAM" id="SSF52972">
    <property type="entry name" value="ITPase-like"/>
    <property type="match status" value="1"/>
</dbReference>
<feature type="active site" description="Proton acceptor" evidence="5">
    <location>
        <position position="79"/>
    </location>
</feature>
<comment type="function">
    <text evidence="5">Nucleoside triphosphate pyrophosphatase. May have a dual role in cell division arrest and in preventing the incorporation of modified nucleotides into cellular nucleic acids.</text>
</comment>
<dbReference type="KEGG" id="trb:HB776_24110"/>
<evidence type="ECO:0000256" key="2">
    <source>
        <dbReference type="ARBA" id="ARBA00022490"/>
    </source>
</evidence>
<evidence type="ECO:0000256" key="3">
    <source>
        <dbReference type="ARBA" id="ARBA00022801"/>
    </source>
</evidence>
<proteinExistence type="inferred from homology"/>
<dbReference type="HAMAP" id="MF_00528">
    <property type="entry name" value="Maf"/>
    <property type="match status" value="1"/>
</dbReference>
<dbReference type="PANTHER" id="PTHR43213">
    <property type="entry name" value="BIFUNCTIONAL DTTP/UTP PYROPHOSPHATASE/METHYLTRANSFERASE PROTEIN-RELATED"/>
    <property type="match status" value="1"/>
</dbReference>
<dbReference type="CDD" id="cd00555">
    <property type="entry name" value="Maf"/>
    <property type="match status" value="1"/>
</dbReference>
<dbReference type="PANTHER" id="PTHR43213:SF5">
    <property type="entry name" value="BIFUNCTIONAL DTTP_UTP PYROPHOSPHATASE_METHYLTRANSFERASE PROTEIN-RELATED"/>
    <property type="match status" value="1"/>
</dbReference>
<dbReference type="InterPro" id="IPR003697">
    <property type="entry name" value="Maf-like"/>
</dbReference>
<comment type="catalytic activity">
    <reaction evidence="5">
        <text>a 2'-deoxyribonucleoside 5'-triphosphate + H2O = a 2'-deoxyribonucleoside 5'-phosphate + diphosphate + H(+)</text>
        <dbReference type="Rhea" id="RHEA:44644"/>
        <dbReference type="ChEBI" id="CHEBI:15377"/>
        <dbReference type="ChEBI" id="CHEBI:15378"/>
        <dbReference type="ChEBI" id="CHEBI:33019"/>
        <dbReference type="ChEBI" id="CHEBI:61560"/>
        <dbReference type="ChEBI" id="CHEBI:65317"/>
        <dbReference type="EC" id="3.6.1.9"/>
    </reaction>
</comment>
<keyword evidence="4 5" id="KW-0546">Nucleotide metabolism</keyword>
<evidence type="ECO:0000256" key="1">
    <source>
        <dbReference type="ARBA" id="ARBA00001968"/>
    </source>
</evidence>
<dbReference type="PIRSF" id="PIRSF006305">
    <property type="entry name" value="Maf"/>
    <property type="match status" value="1"/>
</dbReference>
<dbReference type="AlphaFoldDB" id="A0A7G6U4K3"/>
<keyword evidence="2 5" id="KW-0963">Cytoplasm</keyword>
<dbReference type="Gene3D" id="3.90.950.10">
    <property type="match status" value="1"/>
</dbReference>
<organism evidence="6 7">
    <name type="scientific">Tardiphaga robiniae</name>
    <dbReference type="NCBI Taxonomy" id="943830"/>
    <lineage>
        <taxon>Bacteria</taxon>
        <taxon>Pseudomonadati</taxon>
        <taxon>Pseudomonadota</taxon>
        <taxon>Alphaproteobacteria</taxon>
        <taxon>Hyphomicrobiales</taxon>
        <taxon>Nitrobacteraceae</taxon>
        <taxon>Tardiphaga</taxon>
    </lineage>
</organism>
<comment type="caution">
    <text evidence="5">Lacks conserved residue(s) required for the propagation of feature annotation.</text>
</comment>
<name>A0A7G6U4K3_9BRAD</name>
<dbReference type="EMBL" id="CP050292">
    <property type="protein sequence ID" value="QND73935.1"/>
    <property type="molecule type" value="Genomic_DNA"/>
</dbReference>
<dbReference type="Pfam" id="PF02545">
    <property type="entry name" value="Maf"/>
    <property type="match status" value="1"/>
</dbReference>
<gene>
    <name evidence="6" type="ORF">HB776_24110</name>
</gene>
<comment type="subcellular location">
    <subcellularLocation>
        <location evidence="5">Cytoplasm</location>
    </subcellularLocation>
</comment>
<dbReference type="GO" id="GO:0005737">
    <property type="term" value="C:cytoplasm"/>
    <property type="evidence" value="ECO:0007669"/>
    <property type="project" value="UniProtKB-SubCell"/>
</dbReference>
<dbReference type="GO" id="GO:0009117">
    <property type="term" value="P:nucleotide metabolic process"/>
    <property type="evidence" value="ECO:0007669"/>
    <property type="project" value="UniProtKB-KW"/>
</dbReference>
<dbReference type="InterPro" id="IPR029001">
    <property type="entry name" value="ITPase-like_fam"/>
</dbReference>
<protein>
    <recommendedName>
        <fullName evidence="5">Nucleoside triphosphate pyrophosphatase</fullName>
        <ecNumber evidence="5">3.6.1.9</ecNumber>
    </recommendedName>
    <alternativeName>
        <fullName evidence="5">Nucleotide pyrophosphatase</fullName>
        <shortName evidence="5">Nucleotide PPase</shortName>
    </alternativeName>
</protein>
<comment type="similarity">
    <text evidence="5">Belongs to the Maf family.</text>
</comment>
<comment type="catalytic activity">
    <reaction evidence="5">
        <text>a ribonucleoside 5'-triphosphate + H2O = a ribonucleoside 5'-phosphate + diphosphate + H(+)</text>
        <dbReference type="Rhea" id="RHEA:23996"/>
        <dbReference type="ChEBI" id="CHEBI:15377"/>
        <dbReference type="ChEBI" id="CHEBI:15378"/>
        <dbReference type="ChEBI" id="CHEBI:33019"/>
        <dbReference type="ChEBI" id="CHEBI:58043"/>
        <dbReference type="ChEBI" id="CHEBI:61557"/>
        <dbReference type="EC" id="3.6.1.9"/>
    </reaction>
</comment>
<dbReference type="GO" id="GO:0047429">
    <property type="term" value="F:nucleoside triphosphate diphosphatase activity"/>
    <property type="evidence" value="ECO:0007669"/>
    <property type="project" value="UniProtKB-EC"/>
</dbReference>
<evidence type="ECO:0000256" key="5">
    <source>
        <dbReference type="HAMAP-Rule" id="MF_00528"/>
    </source>
</evidence>
<evidence type="ECO:0000256" key="4">
    <source>
        <dbReference type="ARBA" id="ARBA00023080"/>
    </source>
</evidence>
<evidence type="ECO:0000313" key="6">
    <source>
        <dbReference type="EMBL" id="QND73935.1"/>
    </source>
</evidence>
<dbReference type="EC" id="3.6.1.9" evidence="5"/>